<dbReference type="InterPro" id="IPR000306">
    <property type="entry name" value="Znf_FYVE"/>
</dbReference>
<dbReference type="InterPro" id="IPR013083">
    <property type="entry name" value="Znf_RING/FYVE/PHD"/>
</dbReference>
<dbReference type="PROSITE" id="PS50178">
    <property type="entry name" value="ZF_FYVE"/>
    <property type="match status" value="1"/>
</dbReference>
<dbReference type="Pfam" id="PF01363">
    <property type="entry name" value="FYVE"/>
    <property type="match status" value="1"/>
</dbReference>
<protein>
    <recommendedName>
        <fullName evidence="5">FYVE-type domain-containing protein</fullName>
    </recommendedName>
</protein>
<dbReference type="Proteomes" id="UP000078046">
    <property type="component" value="Unassembled WGS sequence"/>
</dbReference>
<evidence type="ECO:0000256" key="2">
    <source>
        <dbReference type="ARBA" id="ARBA00022771"/>
    </source>
</evidence>
<comment type="caution">
    <text evidence="6">The sequence shown here is derived from an EMBL/GenBank/DDBJ whole genome shotgun (WGS) entry which is preliminary data.</text>
</comment>
<evidence type="ECO:0000256" key="3">
    <source>
        <dbReference type="ARBA" id="ARBA00022833"/>
    </source>
</evidence>
<dbReference type="Gene3D" id="3.30.40.10">
    <property type="entry name" value="Zinc/RING finger domain, C3HC4 (zinc finger)"/>
    <property type="match status" value="1"/>
</dbReference>
<evidence type="ECO:0000313" key="7">
    <source>
        <dbReference type="Proteomes" id="UP000078046"/>
    </source>
</evidence>
<dbReference type="SUPFAM" id="SSF57903">
    <property type="entry name" value="FYVE/PHD zinc finger"/>
    <property type="match status" value="1"/>
</dbReference>
<name>A0A177AY59_9BILA</name>
<dbReference type="PANTHER" id="PTHR46465">
    <property type="entry name" value="LATERAL SIGNALING TARGET PROTEIN 2 HOMOLOG"/>
    <property type="match status" value="1"/>
</dbReference>
<dbReference type="GO" id="GO:0008270">
    <property type="term" value="F:zinc ion binding"/>
    <property type="evidence" value="ECO:0007669"/>
    <property type="project" value="UniProtKB-KW"/>
</dbReference>
<evidence type="ECO:0000256" key="1">
    <source>
        <dbReference type="ARBA" id="ARBA00022723"/>
    </source>
</evidence>
<sequence length="605" mass="70723">MIKQNNIVKYFKSGMNQSEISKKSGVQKTSNQKVMKKFKNWEWHQAIIISVKKDDISLFAQFYRIDEELVSVMSRLNNPPNPYQMQILSDMALTLHYKRYVALERIMNELIPHHRADRFYRQKFSAIRETFMGALSYSAHHLANGVSIENHYRESDLLRPFAVDYVNNLVIVRRELSKQLCIDKNSYCPSITNVLATFDKTQCKFEFEFLKTFEEMKTLEDLIQIDDLSVLCSETMQRAMDKNLISIEDIEMCEPQLMFAIPRLSIITGLHYNEDGPINPNRELNKIAPIFRLHLNTLKNIKSKLKKLTMQEFLRLEKACAEVDVEELKPDNLELTSVKNVEKVLQFNNIKRCNSVPSLKNKNSKDLKKKVLETCMKMDNYSFITSNDVLNINQKDLKYFNEFTGTSTNSNDNCNTDCQNSQVFNKTMPIYYDIKHHVSSKNCDDIDSKSESMVCNQYNVNIKQTVSDKIQREDCNLEEIFTSICHISDKLLTYHAFESRKMLEQAFSYYIAKPTPPSIEIVQLPETSDSIFERISPPFWENDNTRNSCTLCNAQFNFFRRRHHCRNCGKLYCSACTKNRSPLINYDIHISVRVCILCYTWLSQD</sequence>
<dbReference type="PANTHER" id="PTHR46465:SF2">
    <property type="entry name" value="LATERAL SIGNALING TARGET PROTEIN 2 HOMOLOG"/>
    <property type="match status" value="1"/>
</dbReference>
<proteinExistence type="predicted"/>
<organism evidence="6 7">
    <name type="scientific">Intoshia linei</name>
    <dbReference type="NCBI Taxonomy" id="1819745"/>
    <lineage>
        <taxon>Eukaryota</taxon>
        <taxon>Metazoa</taxon>
        <taxon>Spiralia</taxon>
        <taxon>Lophotrochozoa</taxon>
        <taxon>Mesozoa</taxon>
        <taxon>Orthonectida</taxon>
        <taxon>Rhopaluridae</taxon>
        <taxon>Intoshia</taxon>
    </lineage>
</organism>
<reference evidence="6 7" key="1">
    <citation type="submission" date="2016-04" db="EMBL/GenBank/DDBJ databases">
        <title>The genome of Intoshia linei affirms orthonectids as highly simplified spiralians.</title>
        <authorList>
            <person name="Mikhailov K.V."/>
            <person name="Slusarev G.S."/>
            <person name="Nikitin M.A."/>
            <person name="Logacheva M.D."/>
            <person name="Penin A."/>
            <person name="Aleoshin V."/>
            <person name="Panchin Y.V."/>
        </authorList>
    </citation>
    <scope>NUCLEOTIDE SEQUENCE [LARGE SCALE GENOMIC DNA]</scope>
    <source>
        <strain evidence="6">Intl2013</strain>
        <tissue evidence="6">Whole animal</tissue>
    </source>
</reference>
<accession>A0A177AY59</accession>
<evidence type="ECO:0000259" key="5">
    <source>
        <dbReference type="PROSITE" id="PS50178"/>
    </source>
</evidence>
<keyword evidence="1" id="KW-0479">Metal-binding</keyword>
<dbReference type="GO" id="GO:0031901">
    <property type="term" value="C:early endosome membrane"/>
    <property type="evidence" value="ECO:0007669"/>
    <property type="project" value="TreeGrafter"/>
</dbReference>
<keyword evidence="7" id="KW-1185">Reference proteome</keyword>
<dbReference type="SMART" id="SM00064">
    <property type="entry name" value="FYVE"/>
    <property type="match status" value="1"/>
</dbReference>
<feature type="domain" description="FYVE-type" evidence="5">
    <location>
        <begin position="543"/>
        <end position="603"/>
    </location>
</feature>
<keyword evidence="2 4" id="KW-0863">Zinc-finger</keyword>
<dbReference type="InterPro" id="IPR011011">
    <property type="entry name" value="Znf_FYVE_PHD"/>
</dbReference>
<dbReference type="EMBL" id="LWCA01000928">
    <property type="protein sequence ID" value="OAF66452.1"/>
    <property type="molecule type" value="Genomic_DNA"/>
</dbReference>
<evidence type="ECO:0000256" key="4">
    <source>
        <dbReference type="PROSITE-ProRule" id="PRU00091"/>
    </source>
</evidence>
<dbReference type="InterPro" id="IPR051118">
    <property type="entry name" value="LST-2"/>
</dbReference>
<dbReference type="AlphaFoldDB" id="A0A177AY59"/>
<dbReference type="OrthoDB" id="20035at2759"/>
<dbReference type="InterPro" id="IPR017455">
    <property type="entry name" value="Znf_FYVE-rel"/>
</dbReference>
<gene>
    <name evidence="6" type="ORF">A3Q56_05820</name>
</gene>
<evidence type="ECO:0000313" key="6">
    <source>
        <dbReference type="EMBL" id="OAF66452.1"/>
    </source>
</evidence>
<keyword evidence="3" id="KW-0862">Zinc</keyword>